<keyword evidence="1" id="KW-1133">Transmembrane helix</keyword>
<dbReference type="PANTHER" id="PTHR43185:SF1">
    <property type="entry name" value="FE(2+) TRANSPORTER FEOB"/>
    <property type="match status" value="1"/>
</dbReference>
<dbReference type="GO" id="GO:0005886">
    <property type="term" value="C:plasma membrane"/>
    <property type="evidence" value="ECO:0007669"/>
    <property type="project" value="TreeGrafter"/>
</dbReference>
<organism evidence="3 4">
    <name type="scientific">Selenobaculum gibii</name>
    <dbReference type="NCBI Taxonomy" id="3054208"/>
    <lineage>
        <taxon>Bacteria</taxon>
        <taxon>Bacillati</taxon>
        <taxon>Bacillota</taxon>
        <taxon>Negativicutes</taxon>
        <taxon>Selenomonadales</taxon>
        <taxon>Selenomonadaceae</taxon>
        <taxon>Selenobaculum</taxon>
    </lineage>
</organism>
<dbReference type="Proteomes" id="UP001243623">
    <property type="component" value="Chromosome"/>
</dbReference>
<protein>
    <submittedName>
        <fullName evidence="3">FeoB small GTPase domain-containing protein</fullName>
    </submittedName>
</protein>
<name>A0A9Y2ESV2_9FIRM</name>
<dbReference type="SUPFAM" id="SSF52540">
    <property type="entry name" value="P-loop containing nucleoside triphosphate hydrolases"/>
    <property type="match status" value="1"/>
</dbReference>
<dbReference type="CDD" id="cd01879">
    <property type="entry name" value="FeoB"/>
    <property type="match status" value="1"/>
</dbReference>
<feature type="transmembrane region" description="Helical" evidence="1">
    <location>
        <begin position="243"/>
        <end position="261"/>
    </location>
</feature>
<gene>
    <name evidence="3" type="ORF">P3F81_00260</name>
</gene>
<keyword evidence="1" id="KW-0812">Transmembrane</keyword>
<feature type="transmembrane region" description="Helical" evidence="1">
    <location>
        <begin position="281"/>
        <end position="301"/>
    </location>
</feature>
<sequence>MQDTRIHYTLQRKKQFQIDASPDQFVIALAGNPNVGKSTIFNALTGLRQHTGNWPGKTVDNAQGTFTHESQEFLLVDLPGTYSLSAHSSEEEITRDFISHGNPDVTLIVVDASCLERNLNLALQILEITPNVVLCVNLLDEARRKNITVNLDELSKELSIPVIGTTARTGRGLNQLKEAIFSISKNKKPDYPPAQIETTTDVEDKITQIYAKAEMICRKVVTKPIEQKKNWEYRLDDILTSRLFGYPIMFFMLCGVFWLTIEGANYPSELLSNILFSFEDTLTDLFIAMNAPAWLHGVLILGMYRSLAWVVSVMLPPMAIFFPLFTLLEDLGYLPRVAFNLDNAFRKCHASGKQVLTMCISIFCMQ</sequence>
<evidence type="ECO:0000256" key="1">
    <source>
        <dbReference type="SAM" id="Phobius"/>
    </source>
</evidence>
<dbReference type="GO" id="GO:0005525">
    <property type="term" value="F:GTP binding"/>
    <property type="evidence" value="ECO:0007669"/>
    <property type="project" value="InterPro"/>
</dbReference>
<dbReference type="PRINTS" id="PR00326">
    <property type="entry name" value="GTP1OBG"/>
</dbReference>
<dbReference type="InterPro" id="IPR050860">
    <property type="entry name" value="FeoB_GTPase"/>
</dbReference>
<accession>A0A9Y2ESV2</accession>
<reference evidence="3" key="1">
    <citation type="submission" date="2023-03" db="EMBL/GenBank/DDBJ databases">
        <title>Selenobaculum gbiensis gen. nov. sp. nov., a new bacterium isolated from the gut microbiota of IBD patient.</title>
        <authorList>
            <person name="Yeo S."/>
            <person name="Park H."/>
            <person name="Huh C.S."/>
        </authorList>
    </citation>
    <scope>NUCLEOTIDE SEQUENCE</scope>
    <source>
        <strain evidence="3">ICN-92133</strain>
    </source>
</reference>
<dbReference type="AlphaFoldDB" id="A0A9Y2ESV2"/>
<dbReference type="InterPro" id="IPR027417">
    <property type="entry name" value="P-loop_NTPase"/>
</dbReference>
<keyword evidence="4" id="KW-1185">Reference proteome</keyword>
<proteinExistence type="predicted"/>
<feature type="transmembrane region" description="Helical" evidence="1">
    <location>
        <begin position="308"/>
        <end position="328"/>
    </location>
</feature>
<dbReference type="Gene3D" id="3.40.50.300">
    <property type="entry name" value="P-loop containing nucleotide triphosphate hydrolases"/>
    <property type="match status" value="1"/>
</dbReference>
<dbReference type="Pfam" id="PF02421">
    <property type="entry name" value="FeoB_N"/>
    <property type="match status" value="1"/>
</dbReference>
<keyword evidence="1" id="KW-0472">Membrane</keyword>
<dbReference type="EMBL" id="CP120678">
    <property type="protein sequence ID" value="WIW70801.1"/>
    <property type="molecule type" value="Genomic_DNA"/>
</dbReference>
<evidence type="ECO:0000313" key="4">
    <source>
        <dbReference type="Proteomes" id="UP001243623"/>
    </source>
</evidence>
<evidence type="ECO:0000313" key="3">
    <source>
        <dbReference type="EMBL" id="WIW70801.1"/>
    </source>
</evidence>
<dbReference type="InterPro" id="IPR006073">
    <property type="entry name" value="GTP-bd"/>
</dbReference>
<evidence type="ECO:0000259" key="2">
    <source>
        <dbReference type="PROSITE" id="PS51711"/>
    </source>
</evidence>
<dbReference type="RefSeq" id="WP_147669287.1">
    <property type="nucleotide sequence ID" value="NZ_CP120678.1"/>
</dbReference>
<dbReference type="PROSITE" id="PS51711">
    <property type="entry name" value="G_FEOB"/>
    <property type="match status" value="1"/>
</dbReference>
<dbReference type="KEGG" id="sgbi:P3F81_00260"/>
<feature type="domain" description="FeoB-type G" evidence="2">
    <location>
        <begin position="24"/>
        <end position="186"/>
    </location>
</feature>
<dbReference type="InterPro" id="IPR030389">
    <property type="entry name" value="G_FEOB_dom"/>
</dbReference>
<dbReference type="PANTHER" id="PTHR43185">
    <property type="entry name" value="FERROUS IRON TRANSPORT PROTEIN B"/>
    <property type="match status" value="1"/>
</dbReference>
<dbReference type="GO" id="GO:0015093">
    <property type="term" value="F:ferrous iron transmembrane transporter activity"/>
    <property type="evidence" value="ECO:0007669"/>
    <property type="project" value="TreeGrafter"/>
</dbReference>